<protein>
    <submittedName>
        <fullName evidence="8">Permease of the drug/metabolite transporter (DMT) superfamily</fullName>
    </submittedName>
</protein>
<dbReference type="InterPro" id="IPR050638">
    <property type="entry name" value="AA-Vitamin_Transporters"/>
</dbReference>
<evidence type="ECO:0000256" key="1">
    <source>
        <dbReference type="ARBA" id="ARBA00004141"/>
    </source>
</evidence>
<dbReference type="Proteomes" id="UP000199340">
    <property type="component" value="Unassembled WGS sequence"/>
</dbReference>
<sequence>MTATAPTSQPLPEITGASWVMVATLGLVWGGTFLVTELALEVMTPFWIASARIGFAAALTLVVWAMRGRKLFLDERRDWPNLVLIGLLSTAVPFMLLAWGQQYVTAGFAGVSMAAVALIVLPLAHFMVPGERMSLRRLAGFVIGFVGVLVLIGPDAFRSTGAEGEIWGRLACLGAASCYAMSSVLMRRLPAIDPVGLSGITLLIGAVFVLAMAVTVEGAPANPGLYGMGLLAFLGLIPTAAANMLRVSVIRTAGPVFMSLTNYQVPMWSVLLGVLLLGEPLRAGLLLAMGLILCGVALSQYGALKRLFGRG</sequence>
<evidence type="ECO:0000259" key="7">
    <source>
        <dbReference type="Pfam" id="PF00892"/>
    </source>
</evidence>
<keyword evidence="3 6" id="KW-0812">Transmembrane</keyword>
<evidence type="ECO:0000256" key="5">
    <source>
        <dbReference type="ARBA" id="ARBA00023136"/>
    </source>
</evidence>
<evidence type="ECO:0000313" key="9">
    <source>
        <dbReference type="Proteomes" id="UP000199340"/>
    </source>
</evidence>
<comment type="subcellular location">
    <subcellularLocation>
        <location evidence="1">Membrane</location>
        <topology evidence="1">Multi-pass membrane protein</topology>
    </subcellularLocation>
</comment>
<feature type="transmembrane region" description="Helical" evidence="6">
    <location>
        <begin position="225"/>
        <end position="245"/>
    </location>
</feature>
<accession>A0A1G8LLA9</accession>
<dbReference type="Pfam" id="PF00892">
    <property type="entry name" value="EamA"/>
    <property type="match status" value="2"/>
</dbReference>
<dbReference type="PANTHER" id="PTHR32322:SF2">
    <property type="entry name" value="EAMA DOMAIN-CONTAINING PROTEIN"/>
    <property type="match status" value="1"/>
</dbReference>
<dbReference type="EMBL" id="FNEB01000003">
    <property type="protein sequence ID" value="SDI56456.1"/>
    <property type="molecule type" value="Genomic_DNA"/>
</dbReference>
<feature type="transmembrane region" description="Helical" evidence="6">
    <location>
        <begin position="197"/>
        <end position="219"/>
    </location>
</feature>
<keyword evidence="4 6" id="KW-1133">Transmembrane helix</keyword>
<feature type="transmembrane region" description="Helical" evidence="6">
    <location>
        <begin position="166"/>
        <end position="185"/>
    </location>
</feature>
<comment type="similarity">
    <text evidence="2">Belongs to the EamA transporter family.</text>
</comment>
<dbReference type="RefSeq" id="WP_245723335.1">
    <property type="nucleotide sequence ID" value="NZ_FNEB01000003.1"/>
</dbReference>
<feature type="transmembrane region" description="Helical" evidence="6">
    <location>
        <begin position="46"/>
        <end position="67"/>
    </location>
</feature>
<feature type="domain" description="EamA" evidence="7">
    <location>
        <begin position="21"/>
        <end position="152"/>
    </location>
</feature>
<dbReference type="InterPro" id="IPR000620">
    <property type="entry name" value="EamA_dom"/>
</dbReference>
<evidence type="ECO:0000256" key="4">
    <source>
        <dbReference type="ARBA" id="ARBA00022989"/>
    </source>
</evidence>
<proteinExistence type="inferred from homology"/>
<keyword evidence="9" id="KW-1185">Reference proteome</keyword>
<reference evidence="8 9" key="1">
    <citation type="submission" date="2016-10" db="EMBL/GenBank/DDBJ databases">
        <authorList>
            <person name="de Groot N.N."/>
        </authorList>
    </citation>
    <scope>NUCLEOTIDE SEQUENCE [LARGE SCALE GENOMIC DNA]</scope>
    <source>
        <strain evidence="8 9">DSM 28010</strain>
    </source>
</reference>
<dbReference type="InterPro" id="IPR037185">
    <property type="entry name" value="EmrE-like"/>
</dbReference>
<feature type="transmembrane region" description="Helical" evidence="6">
    <location>
        <begin position="79"/>
        <end position="100"/>
    </location>
</feature>
<feature type="transmembrane region" description="Helical" evidence="6">
    <location>
        <begin position="257"/>
        <end position="277"/>
    </location>
</feature>
<dbReference type="STRING" id="490829.SAMN05421850_103356"/>
<evidence type="ECO:0000313" key="8">
    <source>
        <dbReference type="EMBL" id="SDI56456.1"/>
    </source>
</evidence>
<organism evidence="8 9">
    <name type="scientific">Lutimaribacter saemankumensis</name>
    <dbReference type="NCBI Taxonomy" id="490829"/>
    <lineage>
        <taxon>Bacteria</taxon>
        <taxon>Pseudomonadati</taxon>
        <taxon>Pseudomonadota</taxon>
        <taxon>Alphaproteobacteria</taxon>
        <taxon>Rhodobacterales</taxon>
        <taxon>Roseobacteraceae</taxon>
        <taxon>Lutimaribacter</taxon>
    </lineage>
</organism>
<evidence type="ECO:0000256" key="6">
    <source>
        <dbReference type="SAM" id="Phobius"/>
    </source>
</evidence>
<evidence type="ECO:0000256" key="3">
    <source>
        <dbReference type="ARBA" id="ARBA00022692"/>
    </source>
</evidence>
<feature type="transmembrane region" description="Helical" evidence="6">
    <location>
        <begin position="106"/>
        <end position="126"/>
    </location>
</feature>
<dbReference type="SUPFAM" id="SSF103481">
    <property type="entry name" value="Multidrug resistance efflux transporter EmrE"/>
    <property type="match status" value="2"/>
</dbReference>
<dbReference type="AlphaFoldDB" id="A0A1G8LLA9"/>
<feature type="transmembrane region" description="Helical" evidence="6">
    <location>
        <begin position="19"/>
        <end position="40"/>
    </location>
</feature>
<gene>
    <name evidence="8" type="ORF">SAMN05421850_103356</name>
</gene>
<feature type="transmembrane region" description="Helical" evidence="6">
    <location>
        <begin position="283"/>
        <end position="304"/>
    </location>
</feature>
<dbReference type="GO" id="GO:0016020">
    <property type="term" value="C:membrane"/>
    <property type="evidence" value="ECO:0007669"/>
    <property type="project" value="UniProtKB-SubCell"/>
</dbReference>
<feature type="domain" description="EamA" evidence="7">
    <location>
        <begin position="167"/>
        <end position="298"/>
    </location>
</feature>
<feature type="transmembrane region" description="Helical" evidence="6">
    <location>
        <begin position="138"/>
        <end position="154"/>
    </location>
</feature>
<name>A0A1G8LLA9_9RHOB</name>
<keyword evidence="5 6" id="KW-0472">Membrane</keyword>
<evidence type="ECO:0000256" key="2">
    <source>
        <dbReference type="ARBA" id="ARBA00007362"/>
    </source>
</evidence>
<dbReference type="PANTHER" id="PTHR32322">
    <property type="entry name" value="INNER MEMBRANE TRANSPORTER"/>
    <property type="match status" value="1"/>
</dbReference>